<dbReference type="Proteomes" id="UP001634394">
    <property type="component" value="Unassembled WGS sequence"/>
</dbReference>
<proteinExistence type="predicted"/>
<dbReference type="InterPro" id="IPR020338">
    <property type="entry name" value="SMN_gemin7"/>
</dbReference>
<dbReference type="EMBL" id="JBJQND010000001">
    <property type="protein sequence ID" value="KAL3889971.1"/>
    <property type="molecule type" value="Genomic_DNA"/>
</dbReference>
<evidence type="ECO:0008006" key="3">
    <source>
        <dbReference type="Google" id="ProtNLM"/>
    </source>
</evidence>
<dbReference type="Pfam" id="PF11095">
    <property type="entry name" value="Gemin7"/>
    <property type="match status" value="1"/>
</dbReference>
<organism evidence="1 2">
    <name type="scientific">Sinanodonta woodiana</name>
    <name type="common">Chinese pond mussel</name>
    <name type="synonym">Anodonta woodiana</name>
    <dbReference type="NCBI Taxonomy" id="1069815"/>
    <lineage>
        <taxon>Eukaryota</taxon>
        <taxon>Metazoa</taxon>
        <taxon>Spiralia</taxon>
        <taxon>Lophotrochozoa</taxon>
        <taxon>Mollusca</taxon>
        <taxon>Bivalvia</taxon>
        <taxon>Autobranchia</taxon>
        <taxon>Heteroconchia</taxon>
        <taxon>Palaeoheterodonta</taxon>
        <taxon>Unionida</taxon>
        <taxon>Unionoidea</taxon>
        <taxon>Unionidae</taxon>
        <taxon>Unioninae</taxon>
        <taxon>Sinanodonta</taxon>
    </lineage>
</organism>
<comment type="caution">
    <text evidence="1">The sequence shown here is derived from an EMBL/GenBank/DDBJ whole genome shotgun (WGS) entry which is preliminary data.</text>
</comment>
<keyword evidence="2" id="KW-1185">Reference proteome</keyword>
<protein>
    <recommendedName>
        <fullName evidence="3">Gem-associated protein 7</fullName>
    </recommendedName>
</protein>
<evidence type="ECO:0000313" key="2">
    <source>
        <dbReference type="Proteomes" id="UP001634394"/>
    </source>
</evidence>
<dbReference type="AlphaFoldDB" id="A0ABD3XUV3"/>
<name>A0ABD3XUV3_SINWO</name>
<sequence>MFTPMTLPFVSMVKSTNLMETVKEDCVKQELRAFLRERFLRMMGSLNGQEADIFMFEKTKVSGQIRAIDINIQQVQIADLQTPIGIIPNAVLRVSDTISLTVEDFKNI</sequence>
<accession>A0ABD3XUV3</accession>
<dbReference type="PANTHER" id="PTHR14679">
    <property type="entry name" value="GEM-ASSOCIATED PROTEIN 7"/>
    <property type="match status" value="1"/>
</dbReference>
<evidence type="ECO:0000313" key="1">
    <source>
        <dbReference type="EMBL" id="KAL3889971.1"/>
    </source>
</evidence>
<reference evidence="1 2" key="1">
    <citation type="submission" date="2024-11" db="EMBL/GenBank/DDBJ databases">
        <title>Chromosome-level genome assembly of the freshwater bivalve Anodonta woodiana.</title>
        <authorList>
            <person name="Chen X."/>
        </authorList>
    </citation>
    <scope>NUCLEOTIDE SEQUENCE [LARGE SCALE GENOMIC DNA]</scope>
    <source>
        <strain evidence="1">MN2024</strain>
        <tissue evidence="1">Gills</tissue>
    </source>
</reference>
<dbReference type="Gene3D" id="2.30.30.100">
    <property type="match status" value="1"/>
</dbReference>
<gene>
    <name evidence="1" type="ORF">ACJMK2_002284</name>
</gene>
<dbReference type="PANTHER" id="PTHR14679:SF1">
    <property type="entry name" value="GEM-ASSOCIATED PROTEIN 7"/>
    <property type="match status" value="1"/>
</dbReference>